<keyword evidence="4" id="KW-0378">Hydrolase</keyword>
<dbReference type="SUPFAM" id="SSF81624">
    <property type="entry name" value="N-terminal domain of MutM-like DNA repair proteins"/>
    <property type="match status" value="1"/>
</dbReference>
<dbReference type="Pfam" id="PF01149">
    <property type="entry name" value="Fapy_DNA_glyco"/>
    <property type="match status" value="1"/>
</dbReference>
<dbReference type="PROSITE" id="PS51068">
    <property type="entry name" value="FPG_CAT"/>
    <property type="match status" value="1"/>
</dbReference>
<dbReference type="GO" id="GO:0003684">
    <property type="term" value="F:damaged DNA binding"/>
    <property type="evidence" value="ECO:0007669"/>
    <property type="project" value="InterPro"/>
</dbReference>
<dbReference type="GO" id="GO:0006284">
    <property type="term" value="P:base-excision repair"/>
    <property type="evidence" value="ECO:0007669"/>
    <property type="project" value="InterPro"/>
</dbReference>
<gene>
    <name evidence="11" type="ORF">Terrestrivirus1_246</name>
</gene>
<dbReference type="SMART" id="SM01232">
    <property type="entry name" value="H2TH"/>
    <property type="match status" value="1"/>
</dbReference>
<dbReference type="PANTHER" id="PTHR22993">
    <property type="entry name" value="FORMAMIDOPYRIMIDINE-DNA GLYCOSYLASE"/>
    <property type="match status" value="1"/>
</dbReference>
<comment type="similarity">
    <text evidence="2">Belongs to the FPG family.</text>
</comment>
<evidence type="ECO:0000256" key="4">
    <source>
        <dbReference type="ARBA" id="ARBA00022801"/>
    </source>
</evidence>
<dbReference type="GO" id="GO:0008534">
    <property type="term" value="F:oxidized purine nucleobase lesion DNA N-glycosylase activity"/>
    <property type="evidence" value="ECO:0007669"/>
    <property type="project" value="UniProtKB-EC"/>
</dbReference>
<dbReference type="SUPFAM" id="SSF46946">
    <property type="entry name" value="S13-like H2TH domain"/>
    <property type="match status" value="1"/>
</dbReference>
<name>A0A3G4ZKK4_9VIRU</name>
<dbReference type="InterPro" id="IPR012319">
    <property type="entry name" value="FPG_cat"/>
</dbReference>
<keyword evidence="3" id="KW-0227">DNA damage</keyword>
<evidence type="ECO:0000256" key="9">
    <source>
        <dbReference type="ARBA" id="ARBA00023295"/>
    </source>
</evidence>
<accession>A0A3G4ZKK4</accession>
<dbReference type="GO" id="GO:0003906">
    <property type="term" value="F:DNA-(apurinic or apyrimidinic site) endonuclease activity"/>
    <property type="evidence" value="ECO:0007669"/>
    <property type="project" value="InterPro"/>
</dbReference>
<feature type="domain" description="Formamidopyrimidine-DNA glycosylase catalytic" evidence="10">
    <location>
        <begin position="2"/>
        <end position="141"/>
    </location>
</feature>
<dbReference type="Pfam" id="PF06831">
    <property type="entry name" value="H2TH"/>
    <property type="match status" value="1"/>
</dbReference>
<proteinExistence type="inferred from homology"/>
<dbReference type="PANTHER" id="PTHR22993:SF9">
    <property type="entry name" value="FORMAMIDOPYRIMIDINE-DNA GLYCOSYLASE"/>
    <property type="match status" value="1"/>
</dbReference>
<dbReference type="InterPro" id="IPR010979">
    <property type="entry name" value="Ribosomal_uS13-like_H2TH"/>
</dbReference>
<protein>
    <submittedName>
        <fullName evidence="11">Formamidopyrimidine-DNA glycosylase</fullName>
    </submittedName>
</protein>
<dbReference type="Gene3D" id="1.10.8.50">
    <property type="match status" value="1"/>
</dbReference>
<dbReference type="GO" id="GO:0016829">
    <property type="term" value="F:lyase activity"/>
    <property type="evidence" value="ECO:0007669"/>
    <property type="project" value="UniProtKB-KW"/>
</dbReference>
<evidence type="ECO:0000256" key="7">
    <source>
        <dbReference type="ARBA" id="ARBA00023239"/>
    </source>
</evidence>
<comment type="catalytic activity">
    <reaction evidence="1">
        <text>Hydrolysis of DNA containing ring-opened 7-methylguanine residues, releasing 2,6-diamino-4-hydroxy-5-(N-methyl)formamidopyrimidine.</text>
        <dbReference type="EC" id="3.2.2.23"/>
    </reaction>
</comment>
<dbReference type="InterPro" id="IPR015886">
    <property type="entry name" value="H2TH_FPG"/>
</dbReference>
<evidence type="ECO:0000256" key="1">
    <source>
        <dbReference type="ARBA" id="ARBA00001668"/>
    </source>
</evidence>
<keyword evidence="9" id="KW-0326">Glycosidase</keyword>
<dbReference type="GO" id="GO:0008270">
    <property type="term" value="F:zinc ion binding"/>
    <property type="evidence" value="ECO:0007669"/>
    <property type="project" value="InterPro"/>
</dbReference>
<evidence type="ECO:0000256" key="8">
    <source>
        <dbReference type="ARBA" id="ARBA00023268"/>
    </source>
</evidence>
<evidence type="ECO:0000256" key="6">
    <source>
        <dbReference type="ARBA" id="ARBA00023204"/>
    </source>
</evidence>
<keyword evidence="5" id="KW-0238">DNA-binding</keyword>
<evidence type="ECO:0000259" key="10">
    <source>
        <dbReference type="PROSITE" id="PS51068"/>
    </source>
</evidence>
<evidence type="ECO:0000256" key="5">
    <source>
        <dbReference type="ARBA" id="ARBA00023125"/>
    </source>
</evidence>
<reference evidence="11" key="1">
    <citation type="submission" date="2018-10" db="EMBL/GenBank/DDBJ databases">
        <title>Hidden diversity of soil giant viruses.</title>
        <authorList>
            <person name="Schulz F."/>
            <person name="Alteio L."/>
            <person name="Goudeau D."/>
            <person name="Ryan E.M."/>
            <person name="Malmstrom R.R."/>
            <person name="Blanchard J."/>
            <person name="Woyke T."/>
        </authorList>
    </citation>
    <scope>NUCLEOTIDE SEQUENCE</scope>
    <source>
        <strain evidence="11">TEV1</strain>
    </source>
</reference>
<dbReference type="Gene3D" id="3.20.190.10">
    <property type="entry name" value="MutM-like, N-terminal"/>
    <property type="match status" value="1"/>
</dbReference>
<dbReference type="EMBL" id="MK071979">
    <property type="protein sequence ID" value="AYV75372.1"/>
    <property type="molecule type" value="Genomic_DNA"/>
</dbReference>
<evidence type="ECO:0000256" key="2">
    <source>
        <dbReference type="ARBA" id="ARBA00009409"/>
    </source>
</evidence>
<evidence type="ECO:0000256" key="3">
    <source>
        <dbReference type="ARBA" id="ARBA00022763"/>
    </source>
</evidence>
<evidence type="ECO:0000313" key="11">
    <source>
        <dbReference type="EMBL" id="AYV75372.1"/>
    </source>
</evidence>
<keyword evidence="7" id="KW-0456">Lyase</keyword>
<dbReference type="SMART" id="SM00898">
    <property type="entry name" value="Fapy_DNA_glyco"/>
    <property type="match status" value="1"/>
</dbReference>
<organism evidence="11">
    <name type="scientific">Terrestrivirus sp</name>
    <dbReference type="NCBI Taxonomy" id="2487775"/>
    <lineage>
        <taxon>Viruses</taxon>
        <taxon>Varidnaviria</taxon>
        <taxon>Bamfordvirae</taxon>
        <taxon>Nucleocytoviricota</taxon>
        <taxon>Megaviricetes</taxon>
        <taxon>Imitervirales</taxon>
        <taxon>Mimiviridae</taxon>
        <taxon>Klosneuvirinae</taxon>
    </lineage>
</organism>
<keyword evidence="6" id="KW-0234">DNA repair</keyword>
<dbReference type="InterPro" id="IPR035937">
    <property type="entry name" value="FPG_N"/>
</dbReference>
<keyword evidence="8" id="KW-0511">Multifunctional enzyme</keyword>
<sequence>MPEIVEVKKYADFIIKKLKNKYITDIKILNGRYKTHGPFELYNQFKKKLPLKLLDVKTKGKFMYIIFENEYYLCVTLGLSGGWMYSNDDNYKKGKYIIPTFYNRADENQTEAYYDNAMKHLNLQLKAHDGSLFFYDTLSYGTLKIIKGRDKLCKKLKKLGPDVMDPGFTFDVFKQCIHNLFNRANGKNKLIGNVIMDQTVISGLGNYLRADILWLSRISPFRKISKLSDNELQHIYKAIKFLTWATYDIKQGIKLKFVSKNAKLPADYGRNFYVYGEDEDMFGNKVKKDKLHDGTQVRYIHWVPSLQK</sequence>